<protein>
    <submittedName>
        <fullName evidence="2">35129_t:CDS:1</fullName>
    </submittedName>
</protein>
<comment type="caution">
    <text evidence="2">The sequence shown here is derived from an EMBL/GenBank/DDBJ whole genome shotgun (WGS) entry which is preliminary data.</text>
</comment>
<organism evidence="2 3">
    <name type="scientific">Gigaspora margarita</name>
    <dbReference type="NCBI Taxonomy" id="4874"/>
    <lineage>
        <taxon>Eukaryota</taxon>
        <taxon>Fungi</taxon>
        <taxon>Fungi incertae sedis</taxon>
        <taxon>Mucoromycota</taxon>
        <taxon>Glomeromycotina</taxon>
        <taxon>Glomeromycetes</taxon>
        <taxon>Diversisporales</taxon>
        <taxon>Gigasporaceae</taxon>
        <taxon>Gigaspora</taxon>
    </lineage>
</organism>
<accession>A0ABN7UJS5</accession>
<evidence type="ECO:0000313" key="3">
    <source>
        <dbReference type="Proteomes" id="UP000789901"/>
    </source>
</evidence>
<reference evidence="2 3" key="1">
    <citation type="submission" date="2021-06" db="EMBL/GenBank/DDBJ databases">
        <authorList>
            <person name="Kallberg Y."/>
            <person name="Tangrot J."/>
            <person name="Rosling A."/>
        </authorList>
    </citation>
    <scope>NUCLEOTIDE SEQUENCE [LARGE SCALE GENOMIC DNA]</scope>
    <source>
        <strain evidence="2 3">120-4 pot B 10/14</strain>
    </source>
</reference>
<dbReference type="Proteomes" id="UP000789901">
    <property type="component" value="Unassembled WGS sequence"/>
</dbReference>
<keyword evidence="3" id="KW-1185">Reference proteome</keyword>
<feature type="region of interest" description="Disordered" evidence="1">
    <location>
        <begin position="59"/>
        <end position="103"/>
    </location>
</feature>
<sequence length="161" mass="19116">MEEDRTRCSREDAFQKRKGRKAPKAKTNDPEYNSTLNKGFYEVIWRLRCKAVAEFENSSGIKERKRKKIPETGNENEEEKIERSKKRWRMKESNKKNNVASETKQGKLSKIYCEIKEIIVEELLVQHREFQGIVKKNGSGMDTKIFSKQLQQKMAQMKRKR</sequence>
<evidence type="ECO:0000313" key="2">
    <source>
        <dbReference type="EMBL" id="CAG8614323.1"/>
    </source>
</evidence>
<feature type="compositionally biased region" description="Basic and acidic residues" evidence="1">
    <location>
        <begin position="1"/>
        <end position="15"/>
    </location>
</feature>
<evidence type="ECO:0000256" key="1">
    <source>
        <dbReference type="SAM" id="MobiDB-lite"/>
    </source>
</evidence>
<name>A0ABN7UJS5_GIGMA</name>
<dbReference type="EMBL" id="CAJVQB010003658">
    <property type="protein sequence ID" value="CAG8614323.1"/>
    <property type="molecule type" value="Genomic_DNA"/>
</dbReference>
<feature type="region of interest" description="Disordered" evidence="1">
    <location>
        <begin position="1"/>
        <end position="33"/>
    </location>
</feature>
<gene>
    <name evidence="2" type="ORF">GMARGA_LOCUS7515</name>
</gene>
<proteinExistence type="predicted"/>